<comment type="catalytic activity">
    <reaction evidence="1">
        <text>Thiol-dependent hydrolysis of ester, thioester, amide, peptide and isopeptide bonds formed by the C-terminal Gly of ubiquitin (a 76-residue protein attached to proteins as an intracellular targeting signal).</text>
        <dbReference type="EC" id="3.4.19.12"/>
    </reaction>
</comment>
<dbReference type="GO" id="GO:0016579">
    <property type="term" value="P:protein deubiquitination"/>
    <property type="evidence" value="ECO:0007669"/>
    <property type="project" value="InterPro"/>
</dbReference>
<evidence type="ECO:0000313" key="5">
    <source>
        <dbReference type="EMBL" id="CAF4037328.1"/>
    </source>
</evidence>
<dbReference type="EC" id="3.4.19.12" evidence="2"/>
<dbReference type="OrthoDB" id="420187at2759"/>
<evidence type="ECO:0000259" key="3">
    <source>
        <dbReference type="PROSITE" id="PS50235"/>
    </source>
</evidence>
<dbReference type="PROSITE" id="PS50235">
    <property type="entry name" value="USP_3"/>
    <property type="match status" value="1"/>
</dbReference>
<accession>A0A815ANK1</accession>
<dbReference type="PROSITE" id="PS00972">
    <property type="entry name" value="USP_1"/>
    <property type="match status" value="1"/>
</dbReference>
<feature type="domain" description="USP" evidence="3">
    <location>
        <begin position="272"/>
        <end position="423"/>
    </location>
</feature>
<dbReference type="EMBL" id="CAJNOQ010010763">
    <property type="protein sequence ID" value="CAF1260383.1"/>
    <property type="molecule type" value="Genomic_DNA"/>
</dbReference>
<dbReference type="InterPro" id="IPR038765">
    <property type="entry name" value="Papain-like_cys_pep_sf"/>
</dbReference>
<organism evidence="4 6">
    <name type="scientific">Didymodactylos carnosus</name>
    <dbReference type="NCBI Taxonomy" id="1234261"/>
    <lineage>
        <taxon>Eukaryota</taxon>
        <taxon>Metazoa</taxon>
        <taxon>Spiralia</taxon>
        <taxon>Gnathifera</taxon>
        <taxon>Rotifera</taxon>
        <taxon>Eurotatoria</taxon>
        <taxon>Bdelloidea</taxon>
        <taxon>Philodinida</taxon>
        <taxon>Philodinidae</taxon>
        <taxon>Didymodactylos</taxon>
    </lineage>
</organism>
<dbReference type="Pfam" id="PF00443">
    <property type="entry name" value="UCH"/>
    <property type="match status" value="1"/>
</dbReference>
<dbReference type="AlphaFoldDB" id="A0A815ANK1"/>
<dbReference type="InterPro" id="IPR028889">
    <property type="entry name" value="USP"/>
</dbReference>
<evidence type="ECO:0000313" key="6">
    <source>
        <dbReference type="Proteomes" id="UP000663829"/>
    </source>
</evidence>
<gene>
    <name evidence="4" type="ORF">GPM918_LOCUS26575</name>
    <name evidence="5" type="ORF">SRO942_LOCUS26753</name>
</gene>
<proteinExistence type="predicted"/>
<dbReference type="Gene3D" id="3.90.70.10">
    <property type="entry name" value="Cysteine proteinases"/>
    <property type="match status" value="1"/>
</dbReference>
<dbReference type="Proteomes" id="UP000663829">
    <property type="component" value="Unassembled WGS sequence"/>
</dbReference>
<name>A0A815ANK1_9BILA</name>
<dbReference type="GO" id="GO:0004843">
    <property type="term" value="F:cysteine-type deubiquitinase activity"/>
    <property type="evidence" value="ECO:0007669"/>
    <property type="project" value="UniProtKB-EC"/>
</dbReference>
<dbReference type="InterPro" id="IPR018200">
    <property type="entry name" value="USP_CS"/>
</dbReference>
<dbReference type="Proteomes" id="UP000681722">
    <property type="component" value="Unassembled WGS sequence"/>
</dbReference>
<keyword evidence="6" id="KW-1185">Reference proteome</keyword>
<dbReference type="InterPro" id="IPR050185">
    <property type="entry name" value="Ub_carboxyl-term_hydrolase"/>
</dbReference>
<protein>
    <recommendedName>
        <fullName evidence="2">ubiquitinyl hydrolase 1</fullName>
        <ecNumber evidence="2">3.4.19.12</ecNumber>
    </recommendedName>
</protein>
<evidence type="ECO:0000256" key="1">
    <source>
        <dbReference type="ARBA" id="ARBA00000707"/>
    </source>
</evidence>
<sequence>MFDSRTRPMPRLLLPGDHEYRRSATSIPTHQKSLSTPYNIDLKICRNGRKMTDYSVIATQYTDTLVKLKRLIINDLLLHDLTPTDISLAVFDDITDKWVPVDDSNPHRELLALNINDWDCISFEKISSANSLSSLHNDYKTILEIKYTITLRLCEKAFSKKHFSCLFDLPLSSTIKYLKQKSIDKLQLYSIDEMKTTLFVYDDNKKWTEYDNSLDDCTLQELHFKDSTWISIDYSDTDIKNNNEINKITHTENGKKSDHSPSPRQRYPPGLCGLTNSGNTCYMNSALQCLSNIPALTDYYLNLSSPNDDGDKDNRSVTDVYTQLVKQIWSGDKSSLTPKRLKKAISKQAVTFADNRQKDSHEFMILLLNTLEAEAQQPSIIDRLFHGQIASTVKQHSDGYVVIFWERDVYKKELLMTHGGIGR</sequence>
<dbReference type="SUPFAM" id="SSF54001">
    <property type="entry name" value="Cysteine proteinases"/>
    <property type="match status" value="1"/>
</dbReference>
<reference evidence="4" key="1">
    <citation type="submission" date="2021-02" db="EMBL/GenBank/DDBJ databases">
        <authorList>
            <person name="Nowell W R."/>
        </authorList>
    </citation>
    <scope>NUCLEOTIDE SEQUENCE</scope>
</reference>
<dbReference type="InterPro" id="IPR001394">
    <property type="entry name" value="Peptidase_C19_UCH"/>
</dbReference>
<evidence type="ECO:0000313" key="4">
    <source>
        <dbReference type="EMBL" id="CAF1260383.1"/>
    </source>
</evidence>
<dbReference type="PANTHER" id="PTHR21646">
    <property type="entry name" value="UBIQUITIN CARBOXYL-TERMINAL HYDROLASE"/>
    <property type="match status" value="1"/>
</dbReference>
<dbReference type="EMBL" id="CAJOBC010018470">
    <property type="protein sequence ID" value="CAF4037328.1"/>
    <property type="molecule type" value="Genomic_DNA"/>
</dbReference>
<evidence type="ECO:0000256" key="2">
    <source>
        <dbReference type="ARBA" id="ARBA00012759"/>
    </source>
</evidence>
<comment type="caution">
    <text evidence="4">The sequence shown here is derived from an EMBL/GenBank/DDBJ whole genome shotgun (WGS) entry which is preliminary data.</text>
</comment>